<dbReference type="InterPro" id="IPR002156">
    <property type="entry name" value="RNaseH_domain"/>
</dbReference>
<dbReference type="AlphaFoldDB" id="A0A2N1NG98"/>
<dbReference type="EMBL" id="LLXL01000408">
    <property type="protein sequence ID" value="PKK72901.1"/>
    <property type="molecule type" value="Genomic_DNA"/>
</dbReference>
<dbReference type="SUPFAM" id="SSF53098">
    <property type="entry name" value="Ribonuclease H-like"/>
    <property type="match status" value="1"/>
</dbReference>
<dbReference type="GO" id="GO:0004523">
    <property type="term" value="F:RNA-DNA hybrid ribonuclease activity"/>
    <property type="evidence" value="ECO:0007669"/>
    <property type="project" value="InterPro"/>
</dbReference>
<dbReference type="Pfam" id="PF00075">
    <property type="entry name" value="RNase_H"/>
    <property type="match status" value="1"/>
</dbReference>
<reference evidence="2 3" key="1">
    <citation type="submission" date="2016-04" db="EMBL/GenBank/DDBJ databases">
        <title>Genome analyses suggest a sexual origin of heterokaryosis in a supposedly ancient asexual fungus.</title>
        <authorList>
            <person name="Ropars J."/>
            <person name="Sedzielewska K."/>
            <person name="Noel J."/>
            <person name="Charron P."/>
            <person name="Farinelli L."/>
            <person name="Marton T."/>
            <person name="Kruger M."/>
            <person name="Pelin A."/>
            <person name="Brachmann A."/>
            <person name="Corradi N."/>
        </authorList>
    </citation>
    <scope>NUCLEOTIDE SEQUENCE [LARGE SCALE GENOMIC DNA]</scope>
    <source>
        <strain evidence="2 3">C2</strain>
    </source>
</reference>
<feature type="domain" description="RNase H type-1" evidence="1">
    <location>
        <begin position="14"/>
        <end position="109"/>
    </location>
</feature>
<organism evidence="2 3">
    <name type="scientific">Rhizophagus irregularis</name>
    <dbReference type="NCBI Taxonomy" id="588596"/>
    <lineage>
        <taxon>Eukaryota</taxon>
        <taxon>Fungi</taxon>
        <taxon>Fungi incertae sedis</taxon>
        <taxon>Mucoromycota</taxon>
        <taxon>Glomeromycotina</taxon>
        <taxon>Glomeromycetes</taxon>
        <taxon>Glomerales</taxon>
        <taxon>Glomeraceae</taxon>
        <taxon>Rhizophagus</taxon>
    </lineage>
</organism>
<dbReference type="VEuPathDB" id="FungiDB:RhiirA1_459604"/>
<evidence type="ECO:0000313" key="2">
    <source>
        <dbReference type="EMBL" id="PKK72901.1"/>
    </source>
</evidence>
<evidence type="ECO:0000259" key="1">
    <source>
        <dbReference type="Pfam" id="PF00075"/>
    </source>
</evidence>
<protein>
    <recommendedName>
        <fullName evidence="1">RNase H type-1 domain-containing protein</fullName>
    </recommendedName>
</protein>
<dbReference type="Proteomes" id="UP000233469">
    <property type="component" value="Unassembled WGS sequence"/>
</dbReference>
<comment type="caution">
    <text evidence="2">The sequence shown here is derived from an EMBL/GenBank/DDBJ whole genome shotgun (WGS) entry which is preliminary data.</text>
</comment>
<reference evidence="2 3" key="2">
    <citation type="submission" date="2017-10" db="EMBL/GenBank/DDBJ databases">
        <title>Extensive intraspecific genome diversity in a model arbuscular mycorrhizal fungus.</title>
        <authorList>
            <person name="Chen E.C.H."/>
            <person name="Morin E."/>
            <person name="Baudet D."/>
            <person name="Noel J."/>
            <person name="Ndikumana S."/>
            <person name="Charron P."/>
            <person name="St-Onge C."/>
            <person name="Giorgi J."/>
            <person name="Grigoriev I.V."/>
            <person name="Roux C."/>
            <person name="Martin F.M."/>
            <person name="Corradi N."/>
        </authorList>
    </citation>
    <scope>NUCLEOTIDE SEQUENCE [LARGE SCALE GENOMIC DNA]</scope>
    <source>
        <strain evidence="2 3">C2</strain>
    </source>
</reference>
<dbReference type="VEuPathDB" id="FungiDB:FUN_015400"/>
<dbReference type="InterPro" id="IPR012337">
    <property type="entry name" value="RNaseH-like_sf"/>
</dbReference>
<proteinExistence type="predicted"/>
<gene>
    <name evidence="2" type="ORF">RhiirC2_362367</name>
</gene>
<sequence length="167" mass="19231">MGYGWCVSNSFEQKIFFNGTGTLMPSATKAEILAIVTALIIAPSYSSITIFTDSQAAIDGFNKSSQLRYISPRRFNKINNTILWAALHHNIQKLNLIVDLKKIRAHSDNLIMIELTYLQKKVDYWPFRLRSTTTISRLRRSLFLGITPFLWTQIFENVLEKSLTIRE</sequence>
<dbReference type="GO" id="GO:0003676">
    <property type="term" value="F:nucleic acid binding"/>
    <property type="evidence" value="ECO:0007669"/>
    <property type="project" value="InterPro"/>
</dbReference>
<dbReference type="Gene3D" id="3.30.420.10">
    <property type="entry name" value="Ribonuclease H-like superfamily/Ribonuclease H"/>
    <property type="match status" value="1"/>
</dbReference>
<accession>A0A2N1NG98</accession>
<evidence type="ECO:0000313" key="3">
    <source>
        <dbReference type="Proteomes" id="UP000233469"/>
    </source>
</evidence>
<dbReference type="InterPro" id="IPR036397">
    <property type="entry name" value="RNaseH_sf"/>
</dbReference>
<name>A0A2N1NG98_9GLOM</name>